<reference evidence="1 2" key="1">
    <citation type="submission" date="2019-02" db="EMBL/GenBank/DDBJ databases">
        <title>Genomic Encyclopedia of Type Strains, Phase IV (KMG-IV): sequencing the most valuable type-strain genomes for metagenomic binning, comparative biology and taxonomic classification.</title>
        <authorList>
            <person name="Goeker M."/>
        </authorList>
    </citation>
    <scope>NUCLEOTIDE SEQUENCE [LARGE SCALE GENOMIC DNA]</scope>
    <source>
        <strain evidence="1 2">DSM 28825</strain>
    </source>
</reference>
<organism evidence="1 2">
    <name type="scientific">Ancylomarina subtilis</name>
    <dbReference type="NCBI Taxonomy" id="1639035"/>
    <lineage>
        <taxon>Bacteria</taxon>
        <taxon>Pseudomonadati</taxon>
        <taxon>Bacteroidota</taxon>
        <taxon>Bacteroidia</taxon>
        <taxon>Marinilabiliales</taxon>
        <taxon>Marinifilaceae</taxon>
        <taxon>Ancylomarina</taxon>
    </lineage>
</organism>
<dbReference type="RefSeq" id="WP_130306261.1">
    <property type="nucleotide sequence ID" value="NZ_SHKN01000001.1"/>
</dbReference>
<dbReference type="EMBL" id="SHKN01000001">
    <property type="protein sequence ID" value="RZT96381.1"/>
    <property type="molecule type" value="Genomic_DNA"/>
</dbReference>
<protein>
    <submittedName>
        <fullName evidence="1">Uncharacterized protein</fullName>
    </submittedName>
</protein>
<accession>A0A4Q7VJJ6</accession>
<proteinExistence type="predicted"/>
<name>A0A4Q7VJJ6_9BACT</name>
<evidence type="ECO:0000313" key="2">
    <source>
        <dbReference type="Proteomes" id="UP000293562"/>
    </source>
</evidence>
<dbReference type="OrthoDB" id="7403447at2"/>
<keyword evidence="2" id="KW-1185">Reference proteome</keyword>
<dbReference type="AlphaFoldDB" id="A0A4Q7VJJ6"/>
<dbReference type="Proteomes" id="UP000293562">
    <property type="component" value="Unassembled WGS sequence"/>
</dbReference>
<comment type="caution">
    <text evidence="1">The sequence shown here is derived from an EMBL/GenBank/DDBJ whole genome shotgun (WGS) entry which is preliminary data.</text>
</comment>
<gene>
    <name evidence="1" type="ORF">EV201_1019</name>
</gene>
<evidence type="ECO:0000313" key="1">
    <source>
        <dbReference type="EMBL" id="RZT96381.1"/>
    </source>
</evidence>
<sequence length="291" mass="33625">MFKKILLISLIFFPFCIFSQIIGKDTRTIKPRVYLIGSIHNMHFNPDKNYSLNDLLEQIRSLKPDLVCGEITPDAFNQAMEGYFPPEAAFLAEMASELNYRFIPVDWRLDFATQTMAYNHYPPSVKQQRLQLVDELKDRMKASKKTSFYDTLHDQAILSLLDSLYEKIIGPDALAEIAAGSWHERNRRAVENGLANRGDARTIVFVFGVDHVPQLQHQLKALGIDALIAPRMFTPSTTYKVSQEVLDRWTRNLENLKRIRDKKIDVSLDSYQKVMDSKRIENLEEAIQKSR</sequence>